<keyword evidence="2" id="KW-0812">Transmembrane</keyword>
<dbReference type="EMBL" id="MN740990">
    <property type="protein sequence ID" value="QHU21431.1"/>
    <property type="molecule type" value="Genomic_DNA"/>
</dbReference>
<keyword evidence="2" id="KW-0472">Membrane</keyword>
<protein>
    <submittedName>
        <fullName evidence="3">Uncharacterized protein</fullName>
    </submittedName>
</protein>
<feature type="transmembrane region" description="Helical" evidence="2">
    <location>
        <begin position="6"/>
        <end position="24"/>
    </location>
</feature>
<organism evidence="3">
    <name type="scientific">viral metagenome</name>
    <dbReference type="NCBI Taxonomy" id="1070528"/>
    <lineage>
        <taxon>unclassified sequences</taxon>
        <taxon>metagenomes</taxon>
        <taxon>organismal metagenomes</taxon>
    </lineage>
</organism>
<sequence length="77" mass="8515">MNVKFSIFVVLLFVVLTPGILLRLPPKGDKFTVAIVHGVVFAFVLCMAHMYASTYLEGASNMGPMPSSKKHPMMMKK</sequence>
<feature type="region of interest" description="Disordered" evidence="1">
    <location>
        <begin position="58"/>
        <end position="77"/>
    </location>
</feature>
<evidence type="ECO:0000313" key="3">
    <source>
        <dbReference type="EMBL" id="QHU21431.1"/>
    </source>
</evidence>
<accession>A0A6C0KW01</accession>
<evidence type="ECO:0000256" key="2">
    <source>
        <dbReference type="SAM" id="Phobius"/>
    </source>
</evidence>
<reference evidence="3" key="1">
    <citation type="journal article" date="2020" name="Nature">
        <title>Giant virus diversity and host interactions through global metagenomics.</title>
        <authorList>
            <person name="Schulz F."/>
            <person name="Roux S."/>
            <person name="Paez-Espino D."/>
            <person name="Jungbluth S."/>
            <person name="Walsh D.A."/>
            <person name="Denef V.J."/>
            <person name="McMahon K.D."/>
            <person name="Konstantinidis K.T."/>
            <person name="Eloe-Fadrosh E.A."/>
            <person name="Kyrpides N.C."/>
            <person name="Woyke T."/>
        </authorList>
    </citation>
    <scope>NUCLEOTIDE SEQUENCE</scope>
    <source>
        <strain evidence="3">GVMAG-S-3300013094-109</strain>
    </source>
</reference>
<feature type="transmembrane region" description="Helical" evidence="2">
    <location>
        <begin position="31"/>
        <end position="52"/>
    </location>
</feature>
<keyword evidence="2" id="KW-1133">Transmembrane helix</keyword>
<dbReference type="AlphaFoldDB" id="A0A6C0KW01"/>
<proteinExistence type="predicted"/>
<name>A0A6C0KW01_9ZZZZ</name>
<evidence type="ECO:0000256" key="1">
    <source>
        <dbReference type="SAM" id="MobiDB-lite"/>
    </source>
</evidence>
<feature type="compositionally biased region" description="Basic residues" evidence="1">
    <location>
        <begin position="68"/>
        <end position="77"/>
    </location>
</feature>